<dbReference type="GO" id="GO:0005546">
    <property type="term" value="F:phosphatidylinositol-4,5-bisphosphate binding"/>
    <property type="evidence" value="ECO:0007669"/>
    <property type="project" value="TreeGrafter"/>
</dbReference>
<dbReference type="PANTHER" id="PTHR16092">
    <property type="entry name" value="SEC3/SYNTAXIN-RELATED"/>
    <property type="match status" value="1"/>
</dbReference>
<accession>C6LTA0</accession>
<proteinExistence type="predicted"/>
<dbReference type="GO" id="GO:0005886">
    <property type="term" value="C:plasma membrane"/>
    <property type="evidence" value="ECO:0007669"/>
    <property type="project" value="TreeGrafter"/>
</dbReference>
<name>C6LTA0_GIAIB</name>
<dbReference type="OrthoDB" id="10251651at2759"/>
<dbReference type="VEuPathDB" id="GiardiaDB:GL50581_1996"/>
<dbReference type="GO" id="GO:0006887">
    <property type="term" value="P:exocytosis"/>
    <property type="evidence" value="ECO:0007669"/>
    <property type="project" value="TreeGrafter"/>
</dbReference>
<dbReference type="AlphaFoldDB" id="C6LTA0"/>
<dbReference type="PANTHER" id="PTHR16092:SF14">
    <property type="entry name" value="EXOCYST COMPLEX COMPONENT 1 ISOFORM X1"/>
    <property type="match status" value="1"/>
</dbReference>
<dbReference type="Proteomes" id="UP000002488">
    <property type="component" value="Unassembled WGS sequence"/>
</dbReference>
<protein>
    <submittedName>
        <fullName evidence="1">Uncharacterized protein</fullName>
    </submittedName>
</protein>
<gene>
    <name evidence="1" type="ORF">GL50581_1996</name>
</gene>
<comment type="caution">
    <text evidence="1">The sequence shown here is derived from an EMBL/GenBank/DDBJ whole genome shotgun (WGS) entry which is preliminary data.</text>
</comment>
<reference evidence="1 2" key="1">
    <citation type="journal article" date="2009" name="PLoS Pathog.">
        <title>Draft genome sequencing of giardia intestinalis assemblage B isolate GS: is human giardiasis caused by two different species?</title>
        <authorList>
            <person name="Franzen O."/>
            <person name="Jerlstrom-Hultqvist J."/>
            <person name="Castro E."/>
            <person name="Sherwood E."/>
            <person name="Ankarklev J."/>
            <person name="Reiner D.S."/>
            <person name="Palm D."/>
            <person name="Andersson J.O."/>
            <person name="Andersson B."/>
            <person name="Svard S.G."/>
        </authorList>
    </citation>
    <scope>NUCLEOTIDE SEQUENCE [LARGE SCALE GENOMIC DNA]</scope>
    <source>
        <strain evidence="2">ATCC 50581 / GS clone H7</strain>
    </source>
</reference>
<organism evidence="1 2">
    <name type="scientific">Giardia intestinalis (strain ATCC 50581 / GS clone H7)</name>
    <name type="common">Giardia lamblia</name>
    <dbReference type="NCBI Taxonomy" id="598745"/>
    <lineage>
        <taxon>Eukaryota</taxon>
        <taxon>Metamonada</taxon>
        <taxon>Diplomonadida</taxon>
        <taxon>Hexamitidae</taxon>
        <taxon>Giardiinae</taxon>
        <taxon>Giardia</taxon>
    </lineage>
</organism>
<dbReference type="OMA" id="SAIHAMY"/>
<dbReference type="GO" id="GO:0000145">
    <property type="term" value="C:exocyst"/>
    <property type="evidence" value="ECO:0007669"/>
    <property type="project" value="TreeGrafter"/>
</dbReference>
<evidence type="ECO:0000313" key="1">
    <source>
        <dbReference type="EMBL" id="EET00760.1"/>
    </source>
</evidence>
<sequence>MLSPSSPHLLPSEHKSQLSQLANELELANEHLLLGIFAINKDTNADLQRLVMEAVHLSTGIANIGDSVTLAALQGREHHASIYNVKAKQQTSTTESEKQQMIRILEAIDHVLTVADNLLKDLQAYKHGADKHFELSIIEASQSYFETMHNYTEEFPGFDTFVAVSRSHVQIKDAIRTFVQALTMRLIKAICAEFAAIIAARKRCKVGDIKNYFDVSAFREMLISDAASISFLKELDPASYNLVRAAVVLVLYEVARGSISFLEDNMHEGIAAPDINLLRGLGLKIYELSYNTICYPDSVPIDRRVAAEREAQAKSGKHSASTLQPQQSTYANQPLKDGCEYLDRALGYYLLAVIIYIYHARDILLSVFFPSNAKDTSDPKHSEKNARELDKFTVVLDTILNEQLTSRESFEVAIQKLSANGSNRLLTDLCTIGACLGTIFYPVLDYKMLHAEPKYFSNLEFTRNQPYLNTMKWIREIPGTHFSSVQARPLSHVLEGVLASNPLYGFALYIQIDHALSMACTLDCDLMILLLSSALHTIESHVVSFTDTFHTHLSKQQPVIKQAGVFPGTIYTCTLLSAIHAMYCSATLTVKTLSTSSLMYGKLYDSLSGFLPPDRAGNVVFIQPDVDESTFPMTFKLDSGHISLLKLITSPYMLIVERFEAWLDSIIVADKANTEKYRGIVTIENLSFLIYFCDSLLEHNFSTSIQMSLKTKIELLLSEYIEENIKYKFCDSSSKDTSWVQVVDKIEEVMAGGIQSIDVPTQTGLTYKDAEKAIKGCNSTIKKHFSDTMDRFFKHINLKAAIANCSSIVAVARIKDGTIGLLKKVNDALFESIRRRYSLFLDYSEKCYVPSLRSKFSLSLEDLKKYYEGEFEKLKKTLPS</sequence>
<dbReference type="EMBL" id="ACGJ01002255">
    <property type="protein sequence ID" value="EET00760.1"/>
    <property type="molecule type" value="Genomic_DNA"/>
</dbReference>
<dbReference type="GO" id="GO:0006893">
    <property type="term" value="P:Golgi to plasma membrane transport"/>
    <property type="evidence" value="ECO:0007669"/>
    <property type="project" value="TreeGrafter"/>
</dbReference>
<evidence type="ECO:0000313" key="2">
    <source>
        <dbReference type="Proteomes" id="UP000002488"/>
    </source>
</evidence>